<protein>
    <submittedName>
        <fullName evidence="2">Uncharacterized protein</fullName>
    </submittedName>
</protein>
<dbReference type="EMBL" id="CAXKWB010003718">
    <property type="protein sequence ID" value="CAL4069959.1"/>
    <property type="molecule type" value="Genomic_DNA"/>
</dbReference>
<comment type="caution">
    <text evidence="2">The sequence shown here is derived from an EMBL/GenBank/DDBJ whole genome shotgun (WGS) entry which is preliminary data.</text>
</comment>
<sequence length="328" mass="37474">MQAQPAVRKAWNNTTTNYAKGKQLPTVGVLFVWFEMYSSWLWRTVHAIPYPELVVSMVYQVDDRAERALNYTVNQAEWWWNSNSIHIERIRESLAIRQQQVVELLSNIMGRYMEFLFWYIRTNIMIIKWSMEFVVAPVDVSNKTWTQLKKSLESYKINGIRSNNNGIHEQHNHQGYQHQQQFVDTDDEVEVRRTNTVAKGGSLRRLFQKSDSKGSIVNGDVNGYPSGDEQRPLSPTSNSRTGSLKRFPRIFSSKNNSGNQSGDDGSAYEDSPASSAPGSPEPQQKLNRSSSFFGKKSSKTSENPKSPTGNVMEGSRRTFSMKGLRSRK</sequence>
<dbReference type="Proteomes" id="UP001497623">
    <property type="component" value="Unassembled WGS sequence"/>
</dbReference>
<reference evidence="2 3" key="1">
    <citation type="submission" date="2024-05" db="EMBL/GenBank/DDBJ databases">
        <authorList>
            <person name="Wallberg A."/>
        </authorList>
    </citation>
    <scope>NUCLEOTIDE SEQUENCE [LARGE SCALE GENOMIC DNA]</scope>
</reference>
<proteinExistence type="predicted"/>
<evidence type="ECO:0000313" key="2">
    <source>
        <dbReference type="EMBL" id="CAL4069959.1"/>
    </source>
</evidence>
<feature type="region of interest" description="Disordered" evidence="1">
    <location>
        <begin position="202"/>
        <end position="328"/>
    </location>
</feature>
<accession>A0AAV2Q5J5</accession>
<feature type="compositionally biased region" description="Low complexity" evidence="1">
    <location>
        <begin position="271"/>
        <end position="282"/>
    </location>
</feature>
<name>A0AAV2Q5J5_MEGNR</name>
<keyword evidence="3" id="KW-1185">Reference proteome</keyword>
<feature type="compositionally biased region" description="Polar residues" evidence="1">
    <location>
        <begin position="252"/>
        <end position="263"/>
    </location>
</feature>
<gene>
    <name evidence="2" type="ORF">MNOR_LOCUS8138</name>
</gene>
<evidence type="ECO:0000313" key="3">
    <source>
        <dbReference type="Proteomes" id="UP001497623"/>
    </source>
</evidence>
<organism evidence="2 3">
    <name type="scientific">Meganyctiphanes norvegica</name>
    <name type="common">Northern krill</name>
    <name type="synonym">Thysanopoda norvegica</name>
    <dbReference type="NCBI Taxonomy" id="48144"/>
    <lineage>
        <taxon>Eukaryota</taxon>
        <taxon>Metazoa</taxon>
        <taxon>Ecdysozoa</taxon>
        <taxon>Arthropoda</taxon>
        <taxon>Crustacea</taxon>
        <taxon>Multicrustacea</taxon>
        <taxon>Malacostraca</taxon>
        <taxon>Eumalacostraca</taxon>
        <taxon>Eucarida</taxon>
        <taxon>Euphausiacea</taxon>
        <taxon>Euphausiidae</taxon>
        <taxon>Meganyctiphanes</taxon>
    </lineage>
</organism>
<dbReference type="AlphaFoldDB" id="A0AAV2Q5J5"/>
<evidence type="ECO:0000256" key="1">
    <source>
        <dbReference type="SAM" id="MobiDB-lite"/>
    </source>
</evidence>
<feature type="compositionally biased region" description="Polar residues" evidence="1">
    <location>
        <begin position="233"/>
        <end position="242"/>
    </location>
</feature>